<protein>
    <submittedName>
        <fullName evidence="3">DUF6484 domain-containing protein</fullName>
    </submittedName>
</protein>
<reference evidence="3" key="1">
    <citation type="submission" date="2022-10" db="EMBL/GenBank/DDBJ databases">
        <title>Characterization and whole genome sequencing of a new Roseateles species, isolated from fresh water.</title>
        <authorList>
            <person name="Guliayeva D.Y."/>
            <person name="Akhremchuk A.E."/>
            <person name="Sikolenko M.A."/>
            <person name="Valentovich L.N."/>
            <person name="Sidarenka A.V."/>
        </authorList>
    </citation>
    <scope>NUCLEOTIDE SEQUENCE</scope>
    <source>
        <strain evidence="3">BIM B-1768</strain>
    </source>
</reference>
<proteinExistence type="predicted"/>
<feature type="region of interest" description="Disordered" evidence="1">
    <location>
        <begin position="1"/>
        <end position="64"/>
    </location>
</feature>
<evidence type="ECO:0000313" key="4">
    <source>
        <dbReference type="Proteomes" id="UP001064933"/>
    </source>
</evidence>
<keyword evidence="4" id="KW-1185">Reference proteome</keyword>
<evidence type="ECO:0000259" key="2">
    <source>
        <dbReference type="Pfam" id="PF20093"/>
    </source>
</evidence>
<dbReference type="Pfam" id="PF20093">
    <property type="entry name" value="DUF6484"/>
    <property type="match status" value="1"/>
</dbReference>
<dbReference type="InterPro" id="IPR045506">
    <property type="entry name" value="DUF6484"/>
</dbReference>
<evidence type="ECO:0000256" key="1">
    <source>
        <dbReference type="SAM" id="MobiDB-lite"/>
    </source>
</evidence>
<name>A0ABY6BAQ7_9BURK</name>
<dbReference type="RefSeq" id="WP_261760477.1">
    <property type="nucleotide sequence ID" value="NZ_CP104562.2"/>
</dbReference>
<evidence type="ECO:0000313" key="3">
    <source>
        <dbReference type="EMBL" id="UXH80660.1"/>
    </source>
</evidence>
<gene>
    <name evidence="3" type="ORF">N4261_12605</name>
</gene>
<sequence>MNSWNDLPVDEHPLTSRTPVSGPPGALAGVPARGGAVIAGPDQADLPPVAPGHDPLDQTPLADEPDYRSVLVGRLLGLVDKGRTPLVVLPPPLSTAGRLARSIVDLHHDHIGAEVLLTFEQADPMRPIVMGVLRAVPATDTPTAAALEVRMDGGRVLLDAQHALVLRCGKSHLTLHEDGRVEVHGETIVTRAAGANKVQGGSVQLN</sequence>
<accession>A0ABY6BAQ7</accession>
<dbReference type="Proteomes" id="UP001064933">
    <property type="component" value="Chromosome"/>
</dbReference>
<feature type="domain" description="DUF6484" evidence="2">
    <location>
        <begin position="72"/>
        <end position="133"/>
    </location>
</feature>
<organism evidence="3 4">
    <name type="scientific">Roseateles amylovorans</name>
    <dbReference type="NCBI Taxonomy" id="2978473"/>
    <lineage>
        <taxon>Bacteria</taxon>
        <taxon>Pseudomonadati</taxon>
        <taxon>Pseudomonadota</taxon>
        <taxon>Betaproteobacteria</taxon>
        <taxon>Burkholderiales</taxon>
        <taxon>Sphaerotilaceae</taxon>
        <taxon>Roseateles</taxon>
    </lineage>
</organism>
<dbReference type="EMBL" id="CP104562">
    <property type="protein sequence ID" value="UXH80660.1"/>
    <property type="molecule type" value="Genomic_DNA"/>
</dbReference>